<evidence type="ECO:0000256" key="11">
    <source>
        <dbReference type="ARBA" id="ARBA00023326"/>
    </source>
</evidence>
<dbReference type="InterPro" id="IPR001579">
    <property type="entry name" value="Glyco_hydro_18_chit_AS"/>
</dbReference>
<dbReference type="SUPFAM" id="SSF51445">
    <property type="entry name" value="(Trans)glycosidases"/>
    <property type="match status" value="1"/>
</dbReference>
<evidence type="ECO:0000259" key="16">
    <source>
        <dbReference type="PROSITE" id="PS51910"/>
    </source>
</evidence>
<dbReference type="CDD" id="cd00035">
    <property type="entry name" value="ChtBD1"/>
    <property type="match status" value="1"/>
</dbReference>
<feature type="disulfide bond" evidence="12">
    <location>
        <begin position="47"/>
        <end position="61"/>
    </location>
</feature>
<dbReference type="CDD" id="cd06922">
    <property type="entry name" value="ChtBD1_GH18_1"/>
    <property type="match status" value="1"/>
</dbReference>
<dbReference type="EC" id="3.2.1.14" evidence="4"/>
<evidence type="ECO:0000256" key="5">
    <source>
        <dbReference type="ARBA" id="ARBA00022525"/>
    </source>
</evidence>
<protein>
    <recommendedName>
        <fullName evidence="4">chitinase</fullName>
        <ecNumber evidence="4">3.2.1.14</ecNumber>
    </recommendedName>
</protein>
<dbReference type="InterPro" id="IPR050314">
    <property type="entry name" value="Glycosyl_Hydrlase_18"/>
</dbReference>
<dbReference type="Gene3D" id="3.10.50.10">
    <property type="match status" value="1"/>
</dbReference>
<evidence type="ECO:0000256" key="14">
    <source>
        <dbReference type="SAM" id="MobiDB-lite"/>
    </source>
</evidence>
<evidence type="ECO:0000313" key="18">
    <source>
        <dbReference type="Proteomes" id="UP001152087"/>
    </source>
</evidence>
<comment type="catalytic activity">
    <reaction evidence="1">
        <text>Random endo-hydrolysis of N-acetyl-beta-D-glucosaminide (1-&gt;4)-beta-linkages in chitin and chitodextrins.</text>
        <dbReference type="EC" id="3.2.1.14"/>
    </reaction>
</comment>
<dbReference type="GO" id="GO:0008843">
    <property type="term" value="F:endochitinase activity"/>
    <property type="evidence" value="ECO:0007669"/>
    <property type="project" value="UniProtKB-EC"/>
</dbReference>
<comment type="similarity">
    <text evidence="3">Belongs to the glycosyl hydrolase 18 family. Chitinase class V subfamily.</text>
</comment>
<evidence type="ECO:0000256" key="6">
    <source>
        <dbReference type="ARBA" id="ARBA00022669"/>
    </source>
</evidence>
<dbReference type="SMART" id="SM00636">
    <property type="entry name" value="Glyco_18"/>
    <property type="match status" value="1"/>
</dbReference>
<dbReference type="PROSITE" id="PS01095">
    <property type="entry name" value="GH18_1"/>
    <property type="match status" value="1"/>
</dbReference>
<evidence type="ECO:0000256" key="1">
    <source>
        <dbReference type="ARBA" id="ARBA00000822"/>
    </source>
</evidence>
<dbReference type="Gene3D" id="3.30.60.10">
    <property type="entry name" value="Endochitinase-like"/>
    <property type="match status" value="2"/>
</dbReference>
<keyword evidence="12" id="KW-1015">Disulfide bond</keyword>
<feature type="compositionally biased region" description="Acidic residues" evidence="14">
    <location>
        <begin position="1298"/>
        <end position="1307"/>
    </location>
</feature>
<dbReference type="InterPro" id="IPR036861">
    <property type="entry name" value="Endochitinase-like_sf"/>
</dbReference>
<feature type="disulfide bond" evidence="12">
    <location>
        <begin position="86"/>
        <end position="98"/>
    </location>
</feature>
<keyword evidence="6 12" id="KW-0147">Chitin-binding</keyword>
<comment type="caution">
    <text evidence="17">The sequence shown here is derived from an EMBL/GenBank/DDBJ whole genome shotgun (WGS) entry which is preliminary data.</text>
</comment>
<evidence type="ECO:0000256" key="12">
    <source>
        <dbReference type="PROSITE-ProRule" id="PRU00261"/>
    </source>
</evidence>
<name>A0A9W8QSN1_9HYPO</name>
<feature type="region of interest" description="Disordered" evidence="14">
    <location>
        <begin position="1"/>
        <end position="32"/>
    </location>
</feature>
<feature type="compositionally biased region" description="Acidic residues" evidence="14">
    <location>
        <begin position="1633"/>
        <end position="1645"/>
    </location>
</feature>
<reference evidence="17" key="1">
    <citation type="submission" date="2022-09" db="EMBL/GenBank/DDBJ databases">
        <title>Fusarium specimens isolated from Avocado Roots.</title>
        <authorList>
            <person name="Stajich J."/>
            <person name="Roper C."/>
            <person name="Heimlech-Rivalta G."/>
        </authorList>
    </citation>
    <scope>NUCLEOTIDE SEQUENCE</scope>
    <source>
        <strain evidence="17">A02</strain>
    </source>
</reference>
<proteinExistence type="inferred from homology"/>
<comment type="subcellular location">
    <subcellularLocation>
        <location evidence="2">Secreted</location>
    </subcellularLocation>
</comment>
<feature type="domain" description="GH18" evidence="16">
    <location>
        <begin position="128"/>
        <end position="495"/>
    </location>
</feature>
<feature type="region of interest" description="Disordered" evidence="14">
    <location>
        <begin position="1633"/>
        <end position="1665"/>
    </location>
</feature>
<keyword evidence="11" id="KW-0624">Polysaccharide degradation</keyword>
<comment type="caution">
    <text evidence="12">Lacks conserved residue(s) required for the propagation of feature annotation.</text>
</comment>
<keyword evidence="18" id="KW-1185">Reference proteome</keyword>
<dbReference type="InterPro" id="IPR001223">
    <property type="entry name" value="Glyco_hydro18_cat"/>
</dbReference>
<dbReference type="GO" id="GO:0006032">
    <property type="term" value="P:chitin catabolic process"/>
    <property type="evidence" value="ECO:0007669"/>
    <property type="project" value="UniProtKB-KW"/>
</dbReference>
<dbReference type="PANTHER" id="PTHR11177">
    <property type="entry name" value="CHITINASE"/>
    <property type="match status" value="1"/>
</dbReference>
<keyword evidence="7 13" id="KW-0378">Hydrolase</keyword>
<evidence type="ECO:0000256" key="2">
    <source>
        <dbReference type="ARBA" id="ARBA00004613"/>
    </source>
</evidence>
<sequence length="1692" mass="190524">MSRRADNETPSGDNPIDQSGPDNGNSVQESGPDFTCSKDRKCSNGACCGKDNWCGYGPTYCGKGCQSNCDAFAECGQYAKKPGQTCPLNVCCSEFGYCGTQTNYCNNKCQSNCGAPTRPKGKGGDVRRHIIGYYESWKSSGENCGEMTPYQIPAEHLDAVNLAFAYITPKDYDIVPMENQSESIFQQVADVKKRSPSTEIWLSVGGWTFNDNHTATQPIFGELAADSAKAKGFAHKLVAMMNHYGFDGVDLDWEYPGATDRGGKKETELKNFPTLLKNIRKVLDQQLQRPKISITVPTSYWYLRWFDLPELAKHLDFFNVMSYDLHGTWDSSNPIGPYVYAHTNLTEIKLALDLFWREDISPDIINLGLAFYGRSFKLKDPSCSDPGCGFEGPGEEGRCTKTAGILSYREINELRGPASTYKGSYTVHDKEAGVNYMVYGENLENWISFDTKETFEQKIDYANELGLRGLLIWAIDQDDDRYTALKAVTGDEISPRVEESEVIGHWDVNKCYVTECKVDCRDGFTKMTNLNDDAKTKKGCGGNHKRRTLCCPSWGAPDPSTCSWKDCRGTCDAGDILFATDHYGNGGRQCWSGTKKFCCPANNGNRAVASCSWSSKDSCPKERPQKLYSYTEGQQLDSETVFSSRTFCCPEKPKFENCKWYGDVGSCNNNFCPKDKIQVAGSSTRPGGRCSYGRKAVMCCDPPMGDDPILPVALEDLFPYIIPEDSEPVYYESIDSTSDSVPNNDDLEDPNEQPFAWIIMVGDEEDVQSLRKRDGSHLELFDCPNPTQDDYQVQKLKAVCMSEGEGSNCEHLKLGGAHGTIARLPEHCGPDEWVRVVSFEPVEDHPIPSHLQKRAPQGAKIYQLEYDYNFHERREDGGEVFVRIDGSTHPGYWDQIVASKTGQGITRRNPENWRQDEMAWFAERGFVHNQTETTKRGESPSTGWWVKQFKTLLDEHSDYGVHKKFDYKQVLYNANKTCRWTGGLGQASLEARLEGSLETTFDYGISLIGTLKQFNFDQAYAYFHVSNFDMEAVSVVDAYAGIQMQTRKSPILGWLDLFGANFNVKGLVEVGPFFDIQAQLRAALKLSGEARAGLTFKSRAITWMYPQAMDEWPDSNAFTTHEPDIGLRPKKEISVRASGDLTIAINPALGFQVKLTWLGKQLVNQDIRLNFQTDYTFSVTAQKGGKSTCDGLLMGVDLRYGLTIDMSKPLPGWGGTGLHHTVVAPKSIRLAETQCRKWETPELDPTDGDGKRVVNSRHLFSRVDGVEDDALFPDTAGASLRCLEDFNTPTGDCQDRTADDDDDEEGESLVKRNPLGGSDKSMFFMCSGARKIKIRGLGFPSSGEMTKASGKYKDTEFETWGPEDRTDCDDYSFEKSDKPPASESKYYESEHVLEWQTLKGFLEHIGDVTDKEGRVGKSPFKGWGIKNPVSSETLEEKKKYPQGEQIKFCDYMWLWWSEHQFEYKDYTMSALDHLRLAIPNNDFYTDELQLLWKGSNGVKQSLWQPAEKYKIRKPEKMEAYLRGGKVDGKQRDVNDAINVLRDLMFAVRYMAKPDVKRVMFNQADRIYKRLNEFEDMFVAEGKIEGFNEDVYMKLDLGEKWQKWCKDSYTTANMKQQDFLELWIPRLKTDYLGDEAEGSDGDDEGSGGENAGSDAGSKGGTETNPEIIKRVQKLVDAYEEFKQNPWTNPFNWD</sequence>
<feature type="disulfide bond" evidence="12">
    <location>
        <begin position="42"/>
        <end position="54"/>
    </location>
</feature>
<dbReference type="PANTHER" id="PTHR11177:SF397">
    <property type="entry name" value="CHITINASE"/>
    <property type="match status" value="1"/>
</dbReference>
<dbReference type="OrthoDB" id="5056074at2759"/>
<evidence type="ECO:0000313" key="17">
    <source>
        <dbReference type="EMBL" id="KAJ4178017.1"/>
    </source>
</evidence>
<dbReference type="PROSITE" id="PS00026">
    <property type="entry name" value="CHIT_BIND_I_1"/>
    <property type="match status" value="1"/>
</dbReference>
<feature type="disulfide bond" evidence="12">
    <location>
        <begin position="109"/>
        <end position="113"/>
    </location>
</feature>
<keyword evidence="9" id="KW-0119">Carbohydrate metabolism</keyword>
<evidence type="ECO:0000256" key="7">
    <source>
        <dbReference type="ARBA" id="ARBA00022801"/>
    </source>
</evidence>
<evidence type="ECO:0000256" key="9">
    <source>
        <dbReference type="ARBA" id="ARBA00023277"/>
    </source>
</evidence>
<dbReference type="SUPFAM" id="SSF54556">
    <property type="entry name" value="Chitinase insertion domain"/>
    <property type="match status" value="1"/>
</dbReference>
<keyword evidence="8" id="KW-0146">Chitin degradation</keyword>
<gene>
    <name evidence="17" type="ORF">NW755_013504</name>
</gene>
<organism evidence="17 18">
    <name type="scientific">Fusarium falciforme</name>
    <dbReference type="NCBI Taxonomy" id="195108"/>
    <lineage>
        <taxon>Eukaryota</taxon>
        <taxon>Fungi</taxon>
        <taxon>Dikarya</taxon>
        <taxon>Ascomycota</taxon>
        <taxon>Pezizomycotina</taxon>
        <taxon>Sordariomycetes</taxon>
        <taxon>Hypocreomycetidae</taxon>
        <taxon>Hypocreales</taxon>
        <taxon>Nectriaceae</taxon>
        <taxon>Fusarium</taxon>
        <taxon>Fusarium solani species complex</taxon>
    </lineage>
</organism>
<dbReference type="Proteomes" id="UP001152087">
    <property type="component" value="Unassembled WGS sequence"/>
</dbReference>
<feature type="compositionally biased region" description="Polar residues" evidence="14">
    <location>
        <begin position="8"/>
        <end position="29"/>
    </location>
</feature>
<evidence type="ECO:0000256" key="10">
    <source>
        <dbReference type="ARBA" id="ARBA00023295"/>
    </source>
</evidence>
<dbReference type="PROSITE" id="PS50941">
    <property type="entry name" value="CHIT_BIND_I_2"/>
    <property type="match status" value="2"/>
</dbReference>
<feature type="region of interest" description="Disordered" evidence="14">
    <location>
        <begin position="1290"/>
        <end position="1314"/>
    </location>
</feature>
<dbReference type="InterPro" id="IPR018371">
    <property type="entry name" value="Chitin-binding_1_CS"/>
</dbReference>
<evidence type="ECO:0000259" key="15">
    <source>
        <dbReference type="PROSITE" id="PS50941"/>
    </source>
</evidence>
<feature type="region of interest" description="Disordered" evidence="14">
    <location>
        <begin position="1363"/>
        <end position="1383"/>
    </location>
</feature>
<dbReference type="SMART" id="SM00270">
    <property type="entry name" value="ChtBD1"/>
    <property type="match status" value="2"/>
</dbReference>
<dbReference type="InterPro" id="IPR001002">
    <property type="entry name" value="Chitin-bd_1"/>
</dbReference>
<feature type="domain" description="Chitin-binding type-1" evidence="15">
    <location>
        <begin position="33"/>
        <end position="71"/>
    </location>
</feature>
<dbReference type="EMBL" id="JAOQAV010000084">
    <property type="protein sequence ID" value="KAJ4178017.1"/>
    <property type="molecule type" value="Genomic_DNA"/>
</dbReference>
<evidence type="ECO:0000256" key="3">
    <source>
        <dbReference type="ARBA" id="ARBA00008682"/>
    </source>
</evidence>
<feature type="compositionally biased region" description="Basic and acidic residues" evidence="14">
    <location>
        <begin position="1372"/>
        <end position="1383"/>
    </location>
</feature>
<dbReference type="InterPro" id="IPR011583">
    <property type="entry name" value="Chitinase_II/V-like_cat"/>
</dbReference>
<dbReference type="GO" id="GO:0000272">
    <property type="term" value="P:polysaccharide catabolic process"/>
    <property type="evidence" value="ECO:0007669"/>
    <property type="project" value="UniProtKB-KW"/>
</dbReference>
<feature type="disulfide bond" evidence="12">
    <location>
        <begin position="91"/>
        <end position="105"/>
    </location>
</feature>
<keyword evidence="10 13" id="KW-0326">Glycosidase</keyword>
<keyword evidence="5" id="KW-0964">Secreted</keyword>
<accession>A0A9W8QSN1</accession>
<dbReference type="Pfam" id="PF00187">
    <property type="entry name" value="Chitin_bind_1"/>
    <property type="match status" value="1"/>
</dbReference>
<evidence type="ECO:0000256" key="13">
    <source>
        <dbReference type="RuleBase" id="RU000489"/>
    </source>
</evidence>
<feature type="domain" description="Chitin-binding type-1" evidence="15">
    <location>
        <begin position="72"/>
        <end position="115"/>
    </location>
</feature>
<dbReference type="Gene3D" id="3.20.20.80">
    <property type="entry name" value="Glycosidases"/>
    <property type="match status" value="1"/>
</dbReference>
<dbReference type="GO" id="GO:0005576">
    <property type="term" value="C:extracellular region"/>
    <property type="evidence" value="ECO:0007669"/>
    <property type="project" value="UniProtKB-SubCell"/>
</dbReference>
<dbReference type="GO" id="GO:0008061">
    <property type="term" value="F:chitin binding"/>
    <property type="evidence" value="ECO:0007669"/>
    <property type="project" value="UniProtKB-UniRule"/>
</dbReference>
<evidence type="ECO:0000256" key="4">
    <source>
        <dbReference type="ARBA" id="ARBA00012729"/>
    </source>
</evidence>
<evidence type="ECO:0000256" key="8">
    <source>
        <dbReference type="ARBA" id="ARBA00023024"/>
    </source>
</evidence>
<dbReference type="PROSITE" id="PS51910">
    <property type="entry name" value="GH18_2"/>
    <property type="match status" value="1"/>
</dbReference>
<dbReference type="Pfam" id="PF00704">
    <property type="entry name" value="Glyco_hydro_18"/>
    <property type="match status" value="1"/>
</dbReference>
<dbReference type="InterPro" id="IPR029070">
    <property type="entry name" value="Chitinase_insertion_sf"/>
</dbReference>
<feature type="disulfide bond" evidence="12">
    <location>
        <begin position="65"/>
        <end position="69"/>
    </location>
</feature>
<dbReference type="SUPFAM" id="SSF57016">
    <property type="entry name" value="Plant lectins/antimicrobial peptides"/>
    <property type="match status" value="2"/>
</dbReference>
<dbReference type="InterPro" id="IPR017853">
    <property type="entry name" value="GH"/>
</dbReference>